<organism evidence="2 3">
    <name type="scientific">Cytobacillus purgationiresistens</name>
    <dbReference type="NCBI Taxonomy" id="863449"/>
    <lineage>
        <taxon>Bacteria</taxon>
        <taxon>Bacillati</taxon>
        <taxon>Bacillota</taxon>
        <taxon>Bacilli</taxon>
        <taxon>Bacillales</taxon>
        <taxon>Bacillaceae</taxon>
        <taxon>Cytobacillus</taxon>
    </lineage>
</organism>
<feature type="domain" description="DUF7660" evidence="1">
    <location>
        <begin position="12"/>
        <end position="84"/>
    </location>
</feature>
<evidence type="ECO:0000313" key="2">
    <source>
        <dbReference type="EMBL" id="MDQ0271327.1"/>
    </source>
</evidence>
<evidence type="ECO:0000259" key="1">
    <source>
        <dbReference type="Pfam" id="PF24693"/>
    </source>
</evidence>
<proteinExistence type="predicted"/>
<evidence type="ECO:0000313" key="3">
    <source>
        <dbReference type="Proteomes" id="UP001238088"/>
    </source>
</evidence>
<dbReference type="RefSeq" id="WP_307476391.1">
    <property type="nucleotide sequence ID" value="NZ_JAUSUB010000014.1"/>
</dbReference>
<dbReference type="EMBL" id="JAUSUB010000014">
    <property type="protein sequence ID" value="MDQ0271327.1"/>
    <property type="molecule type" value="Genomic_DNA"/>
</dbReference>
<reference evidence="2 3" key="1">
    <citation type="submission" date="2023-07" db="EMBL/GenBank/DDBJ databases">
        <title>Genomic Encyclopedia of Type Strains, Phase IV (KMG-IV): sequencing the most valuable type-strain genomes for metagenomic binning, comparative biology and taxonomic classification.</title>
        <authorList>
            <person name="Goeker M."/>
        </authorList>
    </citation>
    <scope>NUCLEOTIDE SEQUENCE [LARGE SCALE GENOMIC DNA]</scope>
    <source>
        <strain evidence="2 3">DSM 23494</strain>
    </source>
</reference>
<dbReference type="Proteomes" id="UP001238088">
    <property type="component" value="Unassembled WGS sequence"/>
</dbReference>
<comment type="caution">
    <text evidence="2">The sequence shown here is derived from an EMBL/GenBank/DDBJ whole genome shotgun (WGS) entry which is preliminary data.</text>
</comment>
<protein>
    <recommendedName>
        <fullName evidence="1">DUF7660 domain-containing protein</fullName>
    </recommendedName>
</protein>
<name>A0ABU0AKN0_9BACI</name>
<dbReference type="InterPro" id="IPR056077">
    <property type="entry name" value="DUF7660"/>
</dbReference>
<gene>
    <name evidence="2" type="ORF">J2S17_003215</name>
</gene>
<keyword evidence="3" id="KW-1185">Reference proteome</keyword>
<sequence>MELYKELQQVNNKEQFTQFISSLTTDFKLKPDEWENNDIESFLQGVKSWVEDMEGYYENNNLPIPKDIDWNYIATIFYVGKLYE</sequence>
<accession>A0ABU0AKN0</accession>
<dbReference type="Pfam" id="PF24693">
    <property type="entry name" value="DUF7660"/>
    <property type="match status" value="1"/>
</dbReference>